<dbReference type="AlphaFoldDB" id="A0A2S9YGK2"/>
<sequence>MADLLDLAQRFVRAYPDRRDEALAALNGAIGDRLEAADSALALRMQLFYGARPWALEDPPIAVPNARPQACLFVHGLMGSERAWRFGVGAAQDEGPRVDYGPVLAAERDQTPVYVRYNSGRHISENGRELAEKLAQLHAVWPFEELSIVAHSMGGLVTRSACHYALEAGHAWTDSLRRVFLLGAPSRGAPLEQLAHVTAFTLDSIWNPWTKLIGKAIKLRSAGIKDLRHGFVLDEDWRHHDADRLAFPVPARPRDPAHVRWFIAVGTLGQPGSPLSATLGDGLVRRPSARGASLDPRARELLPPAEVQTFASTGHMALMNDRAVLEQLLEWWQST</sequence>
<reference evidence="2 3" key="1">
    <citation type="submission" date="2018-03" db="EMBL/GenBank/DDBJ databases">
        <title>Draft Genome Sequences of the Obligatory Marine Myxobacteria Enhygromyxa salina SWB005.</title>
        <authorList>
            <person name="Poehlein A."/>
            <person name="Moghaddam J.A."/>
            <person name="Harms H."/>
            <person name="Alanjari M."/>
            <person name="Koenig G.M."/>
            <person name="Daniel R."/>
            <person name="Schaeberle T.F."/>
        </authorList>
    </citation>
    <scope>NUCLEOTIDE SEQUENCE [LARGE SCALE GENOMIC DNA]</scope>
    <source>
        <strain evidence="2 3">SWB005</strain>
    </source>
</reference>
<dbReference type="Pfam" id="PF24096">
    <property type="entry name" value="DUF7379"/>
    <property type="match status" value="1"/>
</dbReference>
<dbReference type="InterPro" id="IPR055803">
    <property type="entry name" value="DUF7379"/>
</dbReference>
<name>A0A2S9YGK2_9BACT</name>
<dbReference type="Proteomes" id="UP000237968">
    <property type="component" value="Unassembled WGS sequence"/>
</dbReference>
<protein>
    <submittedName>
        <fullName evidence="2">PGAP1-like protein</fullName>
    </submittedName>
</protein>
<organism evidence="2 3">
    <name type="scientific">Enhygromyxa salina</name>
    <dbReference type="NCBI Taxonomy" id="215803"/>
    <lineage>
        <taxon>Bacteria</taxon>
        <taxon>Pseudomonadati</taxon>
        <taxon>Myxococcota</taxon>
        <taxon>Polyangia</taxon>
        <taxon>Nannocystales</taxon>
        <taxon>Nannocystaceae</taxon>
        <taxon>Enhygromyxa</taxon>
    </lineage>
</organism>
<gene>
    <name evidence="2" type="ORF">ENSA5_09530</name>
</gene>
<dbReference type="SUPFAM" id="SSF53474">
    <property type="entry name" value="alpha/beta-Hydrolases"/>
    <property type="match status" value="1"/>
</dbReference>
<dbReference type="InterPro" id="IPR029058">
    <property type="entry name" value="AB_hydrolase_fold"/>
</dbReference>
<comment type="caution">
    <text evidence="2">The sequence shown here is derived from an EMBL/GenBank/DDBJ whole genome shotgun (WGS) entry which is preliminary data.</text>
</comment>
<evidence type="ECO:0000313" key="3">
    <source>
        <dbReference type="Proteomes" id="UP000237968"/>
    </source>
</evidence>
<dbReference type="Gene3D" id="3.40.50.1820">
    <property type="entry name" value="alpha/beta hydrolase"/>
    <property type="match status" value="1"/>
</dbReference>
<dbReference type="RefSeq" id="WP_106390386.1">
    <property type="nucleotide sequence ID" value="NZ_PVNK01000048.1"/>
</dbReference>
<accession>A0A2S9YGK2</accession>
<dbReference type="EMBL" id="PVNK01000048">
    <property type="protein sequence ID" value="PRQ04243.1"/>
    <property type="molecule type" value="Genomic_DNA"/>
</dbReference>
<proteinExistence type="predicted"/>
<feature type="domain" description="DUF7379" evidence="1">
    <location>
        <begin position="72"/>
        <end position="200"/>
    </location>
</feature>
<evidence type="ECO:0000259" key="1">
    <source>
        <dbReference type="Pfam" id="PF24096"/>
    </source>
</evidence>
<evidence type="ECO:0000313" key="2">
    <source>
        <dbReference type="EMBL" id="PRQ04243.1"/>
    </source>
</evidence>
<keyword evidence="3" id="KW-1185">Reference proteome</keyword>
<dbReference type="OrthoDB" id="556502at2"/>